<dbReference type="InterPro" id="IPR014284">
    <property type="entry name" value="RNA_pol_sigma-70_dom"/>
</dbReference>
<evidence type="ECO:0000313" key="7">
    <source>
        <dbReference type="EMBL" id="GGM76352.1"/>
    </source>
</evidence>
<dbReference type="InterPro" id="IPR013325">
    <property type="entry name" value="RNA_pol_sigma_r2"/>
</dbReference>
<comment type="caution">
    <text evidence="7">The sequence shown here is derived from an EMBL/GenBank/DDBJ whole genome shotgun (WGS) entry which is preliminary data.</text>
</comment>
<evidence type="ECO:0000256" key="3">
    <source>
        <dbReference type="ARBA" id="ARBA00023082"/>
    </source>
</evidence>
<dbReference type="SUPFAM" id="SSF88946">
    <property type="entry name" value="Sigma2 domain of RNA polymerase sigma factors"/>
    <property type="match status" value="1"/>
</dbReference>
<dbReference type="PANTHER" id="PTHR43133:SF8">
    <property type="entry name" value="RNA POLYMERASE SIGMA FACTOR HI_1459-RELATED"/>
    <property type="match status" value="1"/>
</dbReference>
<organism evidence="7 8">
    <name type="scientific">Lentzea pudingi</name>
    <dbReference type="NCBI Taxonomy" id="1789439"/>
    <lineage>
        <taxon>Bacteria</taxon>
        <taxon>Bacillati</taxon>
        <taxon>Actinomycetota</taxon>
        <taxon>Actinomycetes</taxon>
        <taxon>Pseudonocardiales</taxon>
        <taxon>Pseudonocardiaceae</taxon>
        <taxon>Lentzea</taxon>
    </lineage>
</organism>
<dbReference type="InterPro" id="IPR036388">
    <property type="entry name" value="WH-like_DNA-bd_sf"/>
</dbReference>
<sequence>MRYESVAALLESAAQGVESAWAELFRRFSPLLSAVCRRHGVMGADAEDVSANVWLQLVLHAGKIRNPEALPGWLSTTARHECVSVLRGRHREFPDDREPAVPGADESLLDEERRTTVRSEVARLPVRQRELVSLLLADPPPSYAEISERLGMPVGAIGPTRQRCLVRLRRSTAIAALREVHDRSA</sequence>
<proteinExistence type="inferred from homology"/>
<evidence type="ECO:0000256" key="5">
    <source>
        <dbReference type="ARBA" id="ARBA00023163"/>
    </source>
</evidence>
<dbReference type="Proteomes" id="UP000597656">
    <property type="component" value="Unassembled WGS sequence"/>
</dbReference>
<dbReference type="Gene3D" id="1.10.1740.10">
    <property type="match status" value="1"/>
</dbReference>
<evidence type="ECO:0000259" key="6">
    <source>
        <dbReference type="Pfam" id="PF04542"/>
    </source>
</evidence>
<keyword evidence="3" id="KW-0731">Sigma factor</keyword>
<comment type="similarity">
    <text evidence="1">Belongs to the sigma-70 factor family. ECF subfamily.</text>
</comment>
<keyword evidence="8" id="KW-1185">Reference proteome</keyword>
<keyword evidence="4" id="KW-0238">DNA-binding</keyword>
<dbReference type="EMBL" id="BMNC01000001">
    <property type="protein sequence ID" value="GGM76352.1"/>
    <property type="molecule type" value="Genomic_DNA"/>
</dbReference>
<evidence type="ECO:0000256" key="4">
    <source>
        <dbReference type="ARBA" id="ARBA00023125"/>
    </source>
</evidence>
<reference evidence="8" key="1">
    <citation type="journal article" date="2019" name="Int. J. Syst. Evol. Microbiol.">
        <title>The Global Catalogue of Microorganisms (GCM) 10K type strain sequencing project: providing services to taxonomists for standard genome sequencing and annotation.</title>
        <authorList>
            <consortium name="The Broad Institute Genomics Platform"/>
            <consortium name="The Broad Institute Genome Sequencing Center for Infectious Disease"/>
            <person name="Wu L."/>
            <person name="Ma J."/>
        </authorList>
    </citation>
    <scope>NUCLEOTIDE SEQUENCE [LARGE SCALE GENOMIC DNA]</scope>
    <source>
        <strain evidence="8">CGMCC 4.7319</strain>
    </source>
</reference>
<name>A0ABQ2HDM0_9PSEU</name>
<keyword evidence="5" id="KW-0804">Transcription</keyword>
<evidence type="ECO:0000313" key="8">
    <source>
        <dbReference type="Proteomes" id="UP000597656"/>
    </source>
</evidence>
<protein>
    <submittedName>
        <fullName evidence="7">RNA polymerase sigma factor</fullName>
    </submittedName>
</protein>
<dbReference type="InterPro" id="IPR039425">
    <property type="entry name" value="RNA_pol_sigma-70-like"/>
</dbReference>
<dbReference type="SUPFAM" id="SSF88659">
    <property type="entry name" value="Sigma3 and sigma4 domains of RNA polymerase sigma factors"/>
    <property type="match status" value="1"/>
</dbReference>
<gene>
    <name evidence="7" type="primary">rpoE</name>
    <name evidence="7" type="ORF">GCM10011609_10370</name>
</gene>
<dbReference type="InterPro" id="IPR007627">
    <property type="entry name" value="RNA_pol_sigma70_r2"/>
</dbReference>
<evidence type="ECO:0000256" key="1">
    <source>
        <dbReference type="ARBA" id="ARBA00010641"/>
    </source>
</evidence>
<feature type="domain" description="RNA polymerase sigma-70 region 2" evidence="6">
    <location>
        <begin position="24"/>
        <end position="91"/>
    </location>
</feature>
<dbReference type="RefSeq" id="WP_189153344.1">
    <property type="nucleotide sequence ID" value="NZ_BMNC01000001.1"/>
</dbReference>
<dbReference type="NCBIfam" id="TIGR02937">
    <property type="entry name" value="sigma70-ECF"/>
    <property type="match status" value="1"/>
</dbReference>
<evidence type="ECO:0000256" key="2">
    <source>
        <dbReference type="ARBA" id="ARBA00023015"/>
    </source>
</evidence>
<dbReference type="PANTHER" id="PTHR43133">
    <property type="entry name" value="RNA POLYMERASE ECF-TYPE SIGMA FACTO"/>
    <property type="match status" value="1"/>
</dbReference>
<dbReference type="Pfam" id="PF04542">
    <property type="entry name" value="Sigma70_r2"/>
    <property type="match status" value="1"/>
</dbReference>
<accession>A0ABQ2HDM0</accession>
<keyword evidence="2" id="KW-0805">Transcription regulation</keyword>
<dbReference type="InterPro" id="IPR013324">
    <property type="entry name" value="RNA_pol_sigma_r3/r4-like"/>
</dbReference>
<dbReference type="Gene3D" id="1.10.10.10">
    <property type="entry name" value="Winged helix-like DNA-binding domain superfamily/Winged helix DNA-binding domain"/>
    <property type="match status" value="1"/>
</dbReference>